<feature type="domain" description="CTCK" evidence="7">
    <location>
        <begin position="174"/>
        <end position="260"/>
    </location>
</feature>
<keyword evidence="9" id="KW-1185">Reference proteome</keyword>
<evidence type="ECO:0000259" key="7">
    <source>
        <dbReference type="SMART" id="SM00041"/>
    </source>
</evidence>
<keyword evidence="2" id="KW-0964">Secreted</keyword>
<protein>
    <recommendedName>
        <fullName evidence="7">CTCK domain-containing protein</fullName>
    </recommendedName>
</protein>
<dbReference type="OrthoDB" id="10061784at2759"/>
<evidence type="ECO:0000313" key="9">
    <source>
        <dbReference type="Proteomes" id="UP000594260"/>
    </source>
</evidence>
<dbReference type="SMART" id="SM00041">
    <property type="entry name" value="CT"/>
    <property type="match status" value="1"/>
</dbReference>
<evidence type="ECO:0000256" key="4">
    <source>
        <dbReference type="ARBA" id="ARBA00023157"/>
    </source>
</evidence>
<feature type="signal peptide" evidence="6">
    <location>
        <begin position="1"/>
        <end position="18"/>
    </location>
</feature>
<accession>A0A7M7JXE5</accession>
<dbReference type="Proteomes" id="UP000594260">
    <property type="component" value="Unplaced"/>
</dbReference>
<dbReference type="InterPro" id="IPR029034">
    <property type="entry name" value="Cystine-knot_cytokine"/>
</dbReference>
<dbReference type="GO" id="GO:0048018">
    <property type="term" value="F:receptor ligand activity"/>
    <property type="evidence" value="ECO:0007669"/>
    <property type="project" value="TreeGrafter"/>
</dbReference>
<sequence length="270" mass="30695">MEIRIVVILIATVTMVKSSQPNIKKSTHMAFYKWISPRPEEIIRFEPSPDFPAGTLVSPAFQSGSHNKEARTDDNEFVPQSPEEAERYQMYQTFVRQMRNRKARASRRRCTNPPCRRGTSRLLKNLSAKLPNVIKLEDEPKEKEINLLDLLQENEAPSSVLMGRDRVRRNFCLTKAFTQTIQVRGCHPKKIINSFCYGQCNSFFIPTLSGSTNSPVKTCEFCKPLKTHMLKINLVCPSRAEGMHTVHVEKVLSCLCNSAPQEEPNGAIDV</sequence>
<evidence type="ECO:0000256" key="2">
    <source>
        <dbReference type="ARBA" id="ARBA00022525"/>
    </source>
</evidence>
<dbReference type="KEGG" id="vde:111247436"/>
<evidence type="ECO:0000256" key="5">
    <source>
        <dbReference type="SAM" id="MobiDB-lite"/>
    </source>
</evidence>
<evidence type="ECO:0000256" key="1">
    <source>
        <dbReference type="ARBA" id="ARBA00004613"/>
    </source>
</evidence>
<dbReference type="GO" id="GO:0009887">
    <property type="term" value="P:animal organ morphogenesis"/>
    <property type="evidence" value="ECO:0007669"/>
    <property type="project" value="TreeGrafter"/>
</dbReference>
<dbReference type="Gene3D" id="2.10.90.10">
    <property type="entry name" value="Cystine-knot cytokines"/>
    <property type="match status" value="1"/>
</dbReference>
<dbReference type="GO" id="GO:0005615">
    <property type="term" value="C:extracellular space"/>
    <property type="evidence" value="ECO:0007669"/>
    <property type="project" value="TreeGrafter"/>
</dbReference>
<evidence type="ECO:0000256" key="6">
    <source>
        <dbReference type="SAM" id="SignalP"/>
    </source>
</evidence>
<dbReference type="GeneID" id="111247436"/>
<evidence type="ECO:0000313" key="8">
    <source>
        <dbReference type="EnsemblMetazoa" id="XP_022654080"/>
    </source>
</evidence>
<reference evidence="8" key="1">
    <citation type="submission" date="2021-01" db="UniProtKB">
        <authorList>
            <consortium name="EnsemblMetazoa"/>
        </authorList>
    </citation>
    <scope>IDENTIFICATION</scope>
</reference>
<feature type="chain" id="PRO_5029642623" description="CTCK domain-containing protein" evidence="6">
    <location>
        <begin position="19"/>
        <end position="270"/>
    </location>
</feature>
<organism evidence="8 9">
    <name type="scientific">Varroa destructor</name>
    <name type="common">Honeybee mite</name>
    <dbReference type="NCBI Taxonomy" id="109461"/>
    <lineage>
        <taxon>Eukaryota</taxon>
        <taxon>Metazoa</taxon>
        <taxon>Ecdysozoa</taxon>
        <taxon>Arthropoda</taxon>
        <taxon>Chelicerata</taxon>
        <taxon>Arachnida</taxon>
        <taxon>Acari</taxon>
        <taxon>Parasitiformes</taxon>
        <taxon>Mesostigmata</taxon>
        <taxon>Gamasina</taxon>
        <taxon>Dermanyssoidea</taxon>
        <taxon>Varroidae</taxon>
        <taxon>Varroa</taxon>
    </lineage>
</organism>
<dbReference type="GO" id="GO:0036122">
    <property type="term" value="F:BMP binding"/>
    <property type="evidence" value="ECO:0007669"/>
    <property type="project" value="TreeGrafter"/>
</dbReference>
<dbReference type="RefSeq" id="XP_022654080.1">
    <property type="nucleotide sequence ID" value="XM_022798345.1"/>
</dbReference>
<keyword evidence="4" id="KW-1015">Disulfide bond</keyword>
<feature type="region of interest" description="Disordered" evidence="5">
    <location>
        <begin position="61"/>
        <end position="80"/>
    </location>
</feature>
<dbReference type="PANTHER" id="PTHR15283">
    <property type="entry name" value="GREMLIN 1"/>
    <property type="match status" value="1"/>
</dbReference>
<dbReference type="InterPro" id="IPR006207">
    <property type="entry name" value="Cys_knot_C"/>
</dbReference>
<dbReference type="PANTHER" id="PTHR15283:SF4">
    <property type="entry name" value="BURSICON"/>
    <property type="match status" value="1"/>
</dbReference>
<name>A0A7M7JXE5_VARDE</name>
<dbReference type="Pfam" id="PF03045">
    <property type="entry name" value="DAN"/>
    <property type="match status" value="1"/>
</dbReference>
<evidence type="ECO:0000256" key="3">
    <source>
        <dbReference type="ARBA" id="ARBA00022729"/>
    </source>
</evidence>
<dbReference type="InterPro" id="IPR004133">
    <property type="entry name" value="DAN_dom"/>
</dbReference>
<dbReference type="AlphaFoldDB" id="A0A7M7JXE5"/>
<keyword evidence="3 6" id="KW-0732">Signal</keyword>
<dbReference type="EnsemblMetazoa" id="XM_022798345">
    <property type="protein sequence ID" value="XP_022654080"/>
    <property type="gene ID" value="LOC111247436"/>
</dbReference>
<dbReference type="GO" id="GO:0038098">
    <property type="term" value="P:sequestering of BMP from receptor via BMP binding"/>
    <property type="evidence" value="ECO:0007669"/>
    <property type="project" value="TreeGrafter"/>
</dbReference>
<comment type="subcellular location">
    <subcellularLocation>
        <location evidence="1">Secreted</location>
    </subcellularLocation>
</comment>
<proteinExistence type="predicted"/>
<dbReference type="InParanoid" id="A0A7M7JXE5"/>